<dbReference type="EMBL" id="CABITT030000003">
    <property type="protein sequence ID" value="VVA99384.1"/>
    <property type="molecule type" value="Genomic_DNA"/>
</dbReference>
<dbReference type="OrthoDB" id="498786at2759"/>
<protein>
    <submittedName>
        <fullName evidence="1">Uncharacterized protein</fullName>
    </submittedName>
</protein>
<dbReference type="AlphaFoldDB" id="A0A565BDE4"/>
<evidence type="ECO:0000313" key="2">
    <source>
        <dbReference type="Proteomes" id="UP000489600"/>
    </source>
</evidence>
<dbReference type="PANTHER" id="PTHR35713">
    <property type="entry name" value="ARGININE/SERINE-RICH-LIKE SPLICING FACTOR"/>
    <property type="match status" value="1"/>
</dbReference>
<dbReference type="Proteomes" id="UP000489600">
    <property type="component" value="Unassembled WGS sequence"/>
</dbReference>
<keyword evidence="2" id="KW-1185">Reference proteome</keyword>
<proteinExistence type="predicted"/>
<organism evidence="1 2">
    <name type="scientific">Arabis nemorensis</name>
    <dbReference type="NCBI Taxonomy" id="586526"/>
    <lineage>
        <taxon>Eukaryota</taxon>
        <taxon>Viridiplantae</taxon>
        <taxon>Streptophyta</taxon>
        <taxon>Embryophyta</taxon>
        <taxon>Tracheophyta</taxon>
        <taxon>Spermatophyta</taxon>
        <taxon>Magnoliopsida</taxon>
        <taxon>eudicotyledons</taxon>
        <taxon>Gunneridae</taxon>
        <taxon>Pentapetalae</taxon>
        <taxon>rosids</taxon>
        <taxon>malvids</taxon>
        <taxon>Brassicales</taxon>
        <taxon>Brassicaceae</taxon>
        <taxon>Arabideae</taxon>
        <taxon>Arabis</taxon>
    </lineage>
</organism>
<accession>A0A565BDE4</accession>
<comment type="caution">
    <text evidence="1">The sequence shown here is derived from an EMBL/GenBank/DDBJ whole genome shotgun (WGS) entry which is preliminary data.</text>
</comment>
<gene>
    <name evidence="1" type="ORF">ANE_LOCUS9829</name>
</gene>
<reference evidence="1" key="1">
    <citation type="submission" date="2019-07" db="EMBL/GenBank/DDBJ databases">
        <authorList>
            <person name="Dittberner H."/>
        </authorList>
    </citation>
    <scope>NUCLEOTIDE SEQUENCE [LARGE SCALE GENOMIC DNA]</scope>
</reference>
<name>A0A565BDE4_9BRAS</name>
<dbReference type="PANTHER" id="PTHR35713:SF1">
    <property type="entry name" value="ARGININE_SERINE-RICH-LIKE SPLICING FACTOR"/>
    <property type="match status" value="1"/>
</dbReference>
<sequence>MASLCSARLLPSPSLDVLGFLSPTKTSSSSSLVCSSSRVHGFSSVRRFSPRLHMAKRAKHHLHVVAMAPEEEKLTRRNPLDFPIAYCLVTLCL</sequence>
<evidence type="ECO:0000313" key="1">
    <source>
        <dbReference type="EMBL" id="VVA99384.1"/>
    </source>
</evidence>